<proteinExistence type="predicted"/>
<evidence type="ECO:0000313" key="1">
    <source>
        <dbReference type="EMBL" id="SDX21469.1"/>
    </source>
</evidence>
<reference evidence="1 2" key="1">
    <citation type="submission" date="2016-10" db="EMBL/GenBank/DDBJ databases">
        <authorList>
            <person name="de Groot N.N."/>
        </authorList>
    </citation>
    <scope>NUCLEOTIDE SEQUENCE [LARGE SCALE GENOMIC DNA]</scope>
    <source>
        <strain evidence="1 2">CGMCC 1.7059</strain>
    </source>
</reference>
<dbReference type="STRING" id="488533.SAMN04487960_10789"/>
<dbReference type="Proteomes" id="UP000199675">
    <property type="component" value="Unassembled WGS sequence"/>
</dbReference>
<sequence>MVALKSLFESWGRQDGVRTLTEKGVGKHRANPLVGTRSQHARTLKEELKTSAAGFFCTGKDRVYAPAGINVSADELTAVLDDVMNVMKSRGYRK</sequence>
<gene>
    <name evidence="1" type="ORF">SAMN04487960_10789</name>
</gene>
<keyword evidence="2" id="KW-1185">Reference proteome</keyword>
<dbReference type="AlphaFoldDB" id="A0A1H2ZXS6"/>
<accession>A0A1H2ZXS6</accession>
<evidence type="ECO:0000313" key="2">
    <source>
        <dbReference type="Proteomes" id="UP000199675"/>
    </source>
</evidence>
<dbReference type="EMBL" id="FNNE01000007">
    <property type="protein sequence ID" value="SDX21469.1"/>
    <property type="molecule type" value="Genomic_DNA"/>
</dbReference>
<protein>
    <submittedName>
        <fullName evidence="1">Uncharacterized protein</fullName>
    </submittedName>
</protein>
<organism evidence="1 2">
    <name type="scientific">Marinobacter mobilis</name>
    <dbReference type="NCBI Taxonomy" id="488533"/>
    <lineage>
        <taxon>Bacteria</taxon>
        <taxon>Pseudomonadati</taxon>
        <taxon>Pseudomonadota</taxon>
        <taxon>Gammaproteobacteria</taxon>
        <taxon>Pseudomonadales</taxon>
        <taxon>Marinobacteraceae</taxon>
        <taxon>Marinobacter</taxon>
    </lineage>
</organism>
<name>A0A1H2ZXS6_9GAMM</name>